<feature type="coiled-coil region" evidence="5">
    <location>
        <begin position="172"/>
        <end position="227"/>
    </location>
</feature>
<dbReference type="InterPro" id="IPR003594">
    <property type="entry name" value="HATPase_dom"/>
</dbReference>
<dbReference type="PANTHER" id="PTHR43065">
    <property type="entry name" value="SENSOR HISTIDINE KINASE"/>
    <property type="match status" value="1"/>
</dbReference>
<dbReference type="Proteomes" id="UP000321638">
    <property type="component" value="Unassembled WGS sequence"/>
</dbReference>
<evidence type="ECO:0000256" key="3">
    <source>
        <dbReference type="ARBA" id="ARBA00022553"/>
    </source>
</evidence>
<evidence type="ECO:0000259" key="7">
    <source>
        <dbReference type="PROSITE" id="PS50110"/>
    </source>
</evidence>
<feature type="modified residue" description="4-aspartylphosphate" evidence="4">
    <location>
        <position position="526"/>
    </location>
</feature>
<dbReference type="PRINTS" id="PR00344">
    <property type="entry name" value="BCTRLSENSOR"/>
</dbReference>
<protein>
    <recommendedName>
        <fullName evidence="2">histidine kinase</fullName>
        <ecNumber evidence="2">2.7.13.3</ecNumber>
    </recommendedName>
</protein>
<evidence type="ECO:0000256" key="2">
    <source>
        <dbReference type="ARBA" id="ARBA00012438"/>
    </source>
</evidence>
<accession>A0A5C8PEJ0</accession>
<keyword evidence="9" id="KW-1185">Reference proteome</keyword>
<dbReference type="EC" id="2.7.13.3" evidence="2"/>
<evidence type="ECO:0000313" key="9">
    <source>
        <dbReference type="Proteomes" id="UP000321638"/>
    </source>
</evidence>
<sequence length="598" mass="65752">MVAGRESDQAPDFRALFEAAPGLYLIVRPDLTIAAVSDAYLAATRTRRADILGRGIFEVFPDNPDDPKATGVSNLKASLLRAIEHGVPDTMAVQKFDVRRPASEGGGYEERYWSPVNTPVRDGAGNVAWVIHRVEDVTDFIRLQRQGRAQARRAQGLLERVDRMAVDVLHRAQQLQETNRALRQSEERLRQLNETLEQRVLERTRQLEAEVRNRERAQEAFRETQKLEAIGRLAGGVAHDFNNLLTVIHGSAELLLDSITSPDDVQSLKTIERAAERGARLTRQLLAFSRQQALRPERIDLRSKAQDITELLQRSLRGDIRIVLALDEELWPIQCDLGELELALLNLCVNARDAMPSGGLIRIDATNLVLPTPDRPADAPAGDFVSLNVTDTGIGIEPAVLARVFEPFFTTKEVGKGTGIGLSQVHGFAQQAGGRVTIESTPGRGTTVSLLLPRSTEEPAAGIAEARLESLRSTGTVLLVEDDDDVAAVTTGMLRLIGYQTRHARDPRTALALLLGGQRFGLVFSDIVMPGGMPGLEFARKVRQHFPHIPILLTSGYSHAAAEVVEEGFIVLAKPYRADTLSDAIRQCLASERHQHSA</sequence>
<dbReference type="InterPro" id="IPR004358">
    <property type="entry name" value="Sig_transdc_His_kin-like_C"/>
</dbReference>
<comment type="catalytic activity">
    <reaction evidence="1">
        <text>ATP + protein L-histidine = ADP + protein N-phospho-L-histidine.</text>
        <dbReference type="EC" id="2.7.13.3"/>
    </reaction>
</comment>
<proteinExistence type="predicted"/>
<evidence type="ECO:0000313" key="8">
    <source>
        <dbReference type="EMBL" id="TXL71905.1"/>
    </source>
</evidence>
<gene>
    <name evidence="8" type="ORF">FHP25_28100</name>
</gene>
<dbReference type="PROSITE" id="PS50110">
    <property type="entry name" value="RESPONSE_REGULATORY"/>
    <property type="match status" value="1"/>
</dbReference>
<dbReference type="Gene3D" id="3.30.450.20">
    <property type="entry name" value="PAS domain"/>
    <property type="match status" value="1"/>
</dbReference>
<evidence type="ECO:0000259" key="6">
    <source>
        <dbReference type="PROSITE" id="PS50109"/>
    </source>
</evidence>
<dbReference type="InterPro" id="IPR036890">
    <property type="entry name" value="HATPase_C_sf"/>
</dbReference>
<dbReference type="CDD" id="cd00082">
    <property type="entry name" value="HisKA"/>
    <property type="match status" value="1"/>
</dbReference>
<organism evidence="8 9">
    <name type="scientific">Vineibacter terrae</name>
    <dbReference type="NCBI Taxonomy" id="2586908"/>
    <lineage>
        <taxon>Bacteria</taxon>
        <taxon>Pseudomonadati</taxon>
        <taxon>Pseudomonadota</taxon>
        <taxon>Alphaproteobacteria</taxon>
        <taxon>Hyphomicrobiales</taxon>
        <taxon>Vineibacter</taxon>
    </lineage>
</organism>
<evidence type="ECO:0000256" key="1">
    <source>
        <dbReference type="ARBA" id="ARBA00000085"/>
    </source>
</evidence>
<dbReference type="SUPFAM" id="SSF55874">
    <property type="entry name" value="ATPase domain of HSP90 chaperone/DNA topoisomerase II/histidine kinase"/>
    <property type="match status" value="1"/>
</dbReference>
<keyword evidence="3 4" id="KW-0597">Phosphoprotein</keyword>
<dbReference type="InterPro" id="IPR011006">
    <property type="entry name" value="CheY-like_superfamily"/>
</dbReference>
<dbReference type="InterPro" id="IPR036097">
    <property type="entry name" value="HisK_dim/P_sf"/>
</dbReference>
<dbReference type="SMART" id="SM00388">
    <property type="entry name" value="HisKA"/>
    <property type="match status" value="1"/>
</dbReference>
<keyword evidence="5" id="KW-0175">Coiled coil</keyword>
<dbReference type="Pfam" id="PF08448">
    <property type="entry name" value="PAS_4"/>
    <property type="match status" value="1"/>
</dbReference>
<dbReference type="SUPFAM" id="SSF52172">
    <property type="entry name" value="CheY-like"/>
    <property type="match status" value="1"/>
</dbReference>
<dbReference type="RefSeq" id="WP_147850313.1">
    <property type="nucleotide sequence ID" value="NZ_VDUZ01000038.1"/>
</dbReference>
<name>A0A5C8PEJ0_9HYPH</name>
<feature type="domain" description="Response regulatory" evidence="7">
    <location>
        <begin position="476"/>
        <end position="589"/>
    </location>
</feature>
<dbReference type="SUPFAM" id="SSF55785">
    <property type="entry name" value="PYP-like sensor domain (PAS domain)"/>
    <property type="match status" value="1"/>
</dbReference>
<dbReference type="GO" id="GO:0000155">
    <property type="term" value="F:phosphorelay sensor kinase activity"/>
    <property type="evidence" value="ECO:0007669"/>
    <property type="project" value="InterPro"/>
</dbReference>
<dbReference type="Pfam" id="PF00072">
    <property type="entry name" value="Response_reg"/>
    <property type="match status" value="1"/>
</dbReference>
<feature type="domain" description="Histidine kinase" evidence="6">
    <location>
        <begin position="236"/>
        <end position="456"/>
    </location>
</feature>
<reference evidence="8 9" key="1">
    <citation type="submission" date="2019-06" db="EMBL/GenBank/DDBJ databases">
        <title>New taxonomy in bacterial strain CC-CFT640, isolated from vineyard.</title>
        <authorList>
            <person name="Lin S.-Y."/>
            <person name="Tsai C.-F."/>
            <person name="Young C.-C."/>
        </authorList>
    </citation>
    <scope>NUCLEOTIDE SEQUENCE [LARGE SCALE GENOMIC DNA]</scope>
    <source>
        <strain evidence="8 9">CC-CFT640</strain>
    </source>
</reference>
<dbReference type="OrthoDB" id="9796100at2"/>
<dbReference type="InterPro" id="IPR035965">
    <property type="entry name" value="PAS-like_dom_sf"/>
</dbReference>
<dbReference type="PROSITE" id="PS50109">
    <property type="entry name" value="HIS_KIN"/>
    <property type="match status" value="1"/>
</dbReference>
<dbReference type="InterPro" id="IPR005467">
    <property type="entry name" value="His_kinase_dom"/>
</dbReference>
<evidence type="ECO:0000256" key="4">
    <source>
        <dbReference type="PROSITE-ProRule" id="PRU00169"/>
    </source>
</evidence>
<dbReference type="Gene3D" id="3.30.565.10">
    <property type="entry name" value="Histidine kinase-like ATPase, C-terminal domain"/>
    <property type="match status" value="1"/>
</dbReference>
<dbReference type="InterPro" id="IPR013656">
    <property type="entry name" value="PAS_4"/>
</dbReference>
<dbReference type="EMBL" id="VDUZ01000038">
    <property type="protein sequence ID" value="TXL71905.1"/>
    <property type="molecule type" value="Genomic_DNA"/>
</dbReference>
<dbReference type="Pfam" id="PF02518">
    <property type="entry name" value="HATPase_c"/>
    <property type="match status" value="1"/>
</dbReference>
<dbReference type="Pfam" id="PF00512">
    <property type="entry name" value="HisKA"/>
    <property type="match status" value="1"/>
</dbReference>
<comment type="caution">
    <text evidence="8">The sequence shown here is derived from an EMBL/GenBank/DDBJ whole genome shotgun (WGS) entry which is preliminary data.</text>
</comment>
<dbReference type="SMART" id="SM00387">
    <property type="entry name" value="HATPase_c"/>
    <property type="match status" value="1"/>
</dbReference>
<dbReference type="Gene3D" id="1.10.287.130">
    <property type="match status" value="1"/>
</dbReference>
<dbReference type="PANTHER" id="PTHR43065:SF42">
    <property type="entry name" value="TWO-COMPONENT SENSOR PPRA"/>
    <property type="match status" value="1"/>
</dbReference>
<dbReference type="SMART" id="SM00448">
    <property type="entry name" value="REC"/>
    <property type="match status" value="1"/>
</dbReference>
<dbReference type="InterPro" id="IPR003661">
    <property type="entry name" value="HisK_dim/P_dom"/>
</dbReference>
<dbReference type="AlphaFoldDB" id="A0A5C8PEJ0"/>
<dbReference type="Gene3D" id="3.40.50.2300">
    <property type="match status" value="1"/>
</dbReference>
<evidence type="ECO:0000256" key="5">
    <source>
        <dbReference type="SAM" id="Coils"/>
    </source>
</evidence>
<dbReference type="SUPFAM" id="SSF47384">
    <property type="entry name" value="Homodimeric domain of signal transducing histidine kinase"/>
    <property type="match status" value="1"/>
</dbReference>
<dbReference type="InterPro" id="IPR001789">
    <property type="entry name" value="Sig_transdc_resp-reg_receiver"/>
</dbReference>